<keyword evidence="1" id="KW-0808">Transferase</keyword>
<sequence>MAVITISREYGCSGEFVAARLSKQLNYKYINKELIEYIAILTGVPKEVVEKYDEEMHSNFKAFISKYFDLDMFKDIFEKVEEAEKEIKILDDDQDLFGDRFSASHVIDSEIFHSMVERLITKLADEDNVVILGRGSQCILQNFEKAYHFRLYADIEDRIKWVSKSENISENDARKKIMEIDKRKRNFVEHYYDKNIDDKNLYHLLINMSKVSIDGAVEIISHIVR</sequence>
<reference evidence="1 2" key="1">
    <citation type="submission" date="2019-06" db="EMBL/GenBank/DDBJ databases">
        <title>Genomic insights into carbon and energy metabolism of Deferribacter autotrophicus revealed new metabolic traits in the phylum Deferribacteres.</title>
        <authorList>
            <person name="Slobodkin A.I."/>
            <person name="Slobodkina G.B."/>
            <person name="Allioux M."/>
            <person name="Alain K."/>
            <person name="Jebbar M."/>
            <person name="Shadrin V."/>
            <person name="Kublanov I.V."/>
            <person name="Toshchakov S.V."/>
            <person name="Bonch-Osmolovskaya E.A."/>
        </authorList>
    </citation>
    <scope>NUCLEOTIDE SEQUENCE [LARGE SCALE GENOMIC DNA]</scope>
    <source>
        <strain evidence="1 2">SL50</strain>
    </source>
</reference>
<evidence type="ECO:0000313" key="2">
    <source>
        <dbReference type="Proteomes" id="UP000322876"/>
    </source>
</evidence>
<accession>A0A5A8F3Y1</accession>
<dbReference type="OrthoDB" id="7929987at2"/>
<gene>
    <name evidence="1" type="ORF">FHQ18_06690</name>
</gene>
<dbReference type="Proteomes" id="UP000322876">
    <property type="component" value="Unassembled WGS sequence"/>
</dbReference>
<proteinExistence type="predicted"/>
<protein>
    <submittedName>
        <fullName evidence="1">Cytidylate kinase-like family protein</fullName>
    </submittedName>
</protein>
<dbReference type="AlphaFoldDB" id="A0A5A8F3Y1"/>
<comment type="caution">
    <text evidence="1">The sequence shown here is derived from an EMBL/GenBank/DDBJ whole genome shotgun (WGS) entry which is preliminary data.</text>
</comment>
<organism evidence="1 2">
    <name type="scientific">Deferribacter autotrophicus</name>
    <dbReference type="NCBI Taxonomy" id="500465"/>
    <lineage>
        <taxon>Bacteria</taxon>
        <taxon>Pseudomonadati</taxon>
        <taxon>Deferribacterota</taxon>
        <taxon>Deferribacteres</taxon>
        <taxon>Deferribacterales</taxon>
        <taxon>Deferribacteraceae</taxon>
        <taxon>Deferribacter</taxon>
    </lineage>
</organism>
<dbReference type="Gene3D" id="3.40.50.300">
    <property type="entry name" value="P-loop containing nucleotide triphosphate hydrolases"/>
    <property type="match status" value="1"/>
</dbReference>
<keyword evidence="2" id="KW-1185">Reference proteome</keyword>
<dbReference type="Pfam" id="PF13189">
    <property type="entry name" value="Cytidylate_kin2"/>
    <property type="match status" value="1"/>
</dbReference>
<name>A0A5A8F3Y1_9BACT</name>
<keyword evidence="1" id="KW-0418">Kinase</keyword>
<dbReference type="EMBL" id="VFJB01000005">
    <property type="protein sequence ID" value="KAA0258079.1"/>
    <property type="molecule type" value="Genomic_DNA"/>
</dbReference>
<dbReference type="RefSeq" id="WP_149266400.1">
    <property type="nucleotide sequence ID" value="NZ_VFJB01000005.1"/>
</dbReference>
<dbReference type="SUPFAM" id="SSF52540">
    <property type="entry name" value="P-loop containing nucleoside triphosphate hydrolases"/>
    <property type="match status" value="1"/>
</dbReference>
<dbReference type="InterPro" id="IPR027417">
    <property type="entry name" value="P-loop_NTPase"/>
</dbReference>
<dbReference type="GO" id="GO:0016301">
    <property type="term" value="F:kinase activity"/>
    <property type="evidence" value="ECO:0007669"/>
    <property type="project" value="UniProtKB-KW"/>
</dbReference>
<evidence type="ECO:0000313" key="1">
    <source>
        <dbReference type="EMBL" id="KAA0258079.1"/>
    </source>
</evidence>